<feature type="domain" description="DDE Tnp4" evidence="9">
    <location>
        <begin position="161"/>
        <end position="263"/>
    </location>
</feature>
<keyword evidence="5" id="KW-0479">Metal-binding</keyword>
<evidence type="ECO:0000256" key="8">
    <source>
        <dbReference type="SAM" id="Phobius"/>
    </source>
</evidence>
<evidence type="ECO:0000256" key="1">
    <source>
        <dbReference type="ARBA" id="ARBA00001968"/>
    </source>
</evidence>
<gene>
    <name evidence="10" type="ORF">K2173_000261</name>
</gene>
<keyword evidence="4" id="KW-0540">Nuclease</keyword>
<evidence type="ECO:0000256" key="2">
    <source>
        <dbReference type="ARBA" id="ARBA00004123"/>
    </source>
</evidence>
<comment type="caution">
    <text evidence="10">The sequence shown here is derived from an EMBL/GenBank/DDBJ whole genome shotgun (WGS) entry which is preliminary data.</text>
</comment>
<comment type="similarity">
    <text evidence="3">Belongs to the HARBI1 family.</text>
</comment>
<dbReference type="PANTHER" id="PTHR22930:SF293">
    <property type="entry name" value="PROTEIN ALP1-LIKE"/>
    <property type="match status" value="1"/>
</dbReference>
<comment type="cofactor">
    <cofactor evidence="1">
        <name>a divalent metal cation</name>
        <dbReference type="ChEBI" id="CHEBI:60240"/>
    </cofactor>
</comment>
<dbReference type="GO" id="GO:0005634">
    <property type="term" value="C:nucleus"/>
    <property type="evidence" value="ECO:0007669"/>
    <property type="project" value="UniProtKB-SubCell"/>
</dbReference>
<dbReference type="AlphaFoldDB" id="A0AAV8SWP6"/>
<evidence type="ECO:0000256" key="3">
    <source>
        <dbReference type="ARBA" id="ARBA00006958"/>
    </source>
</evidence>
<keyword evidence="7" id="KW-0539">Nucleus</keyword>
<feature type="transmembrane region" description="Helical" evidence="8">
    <location>
        <begin position="23"/>
        <end position="46"/>
    </location>
</feature>
<accession>A0AAV8SWP6</accession>
<evidence type="ECO:0000256" key="6">
    <source>
        <dbReference type="ARBA" id="ARBA00022801"/>
    </source>
</evidence>
<name>A0AAV8SWP6_9ROSI</name>
<dbReference type="EMBL" id="JAIWQS010000007">
    <property type="protein sequence ID" value="KAJ8758540.1"/>
    <property type="molecule type" value="Genomic_DNA"/>
</dbReference>
<sequence length="313" mass="36352">MFSAIVARFSLSVHRNKERTKRIVVVLTVWLELCHVVSSLFNLLVLEASLYSYRLRVKSYFLNFYANRDYVRRIVHENDESCISMFRMNRQAFFKLCEMLESIGGLKKNFRRPSETISQFFHNVLNAVMHLQELLFNKPESIPTNSSDHQWMWFKNCLGTLDGTYIRVNMPIKDKARFRTRKGDIPTNMLGVCTPNMQFVYVLPGWEGSAADGRVLRNAITSRHGLKVPHNKLSYIIKVGCYYLVDAGYTNCEGFLAPFRGQRQEISFDPMESNLGDYFHTNLVVEEVSITTIDPTNAWTNWRIGLAREIFSE</sequence>
<reference evidence="10 11" key="1">
    <citation type="submission" date="2021-09" db="EMBL/GenBank/DDBJ databases">
        <title>Genomic insights and catalytic innovation underlie evolution of tropane alkaloids biosynthesis.</title>
        <authorList>
            <person name="Wang Y.-J."/>
            <person name="Tian T."/>
            <person name="Huang J.-P."/>
            <person name="Huang S.-X."/>
        </authorList>
    </citation>
    <scope>NUCLEOTIDE SEQUENCE [LARGE SCALE GENOMIC DNA]</scope>
    <source>
        <strain evidence="10">KIB-2018</strain>
        <tissue evidence="10">Leaf</tissue>
    </source>
</reference>
<keyword evidence="8" id="KW-0472">Membrane</keyword>
<proteinExistence type="inferred from homology"/>
<protein>
    <recommendedName>
        <fullName evidence="9">DDE Tnp4 domain-containing protein</fullName>
    </recommendedName>
</protein>
<keyword evidence="8" id="KW-1133">Transmembrane helix</keyword>
<evidence type="ECO:0000256" key="7">
    <source>
        <dbReference type="ARBA" id="ARBA00023242"/>
    </source>
</evidence>
<evidence type="ECO:0000313" key="11">
    <source>
        <dbReference type="Proteomes" id="UP001159364"/>
    </source>
</evidence>
<dbReference type="GO" id="GO:0046872">
    <property type="term" value="F:metal ion binding"/>
    <property type="evidence" value="ECO:0007669"/>
    <property type="project" value="UniProtKB-KW"/>
</dbReference>
<evidence type="ECO:0000259" key="9">
    <source>
        <dbReference type="Pfam" id="PF13359"/>
    </source>
</evidence>
<dbReference type="Pfam" id="PF13359">
    <property type="entry name" value="DDE_Tnp_4"/>
    <property type="match status" value="1"/>
</dbReference>
<dbReference type="InterPro" id="IPR045249">
    <property type="entry name" value="HARBI1-like"/>
</dbReference>
<comment type="subcellular location">
    <subcellularLocation>
        <location evidence="2">Nucleus</location>
    </subcellularLocation>
</comment>
<keyword evidence="11" id="KW-1185">Reference proteome</keyword>
<dbReference type="Proteomes" id="UP001159364">
    <property type="component" value="Linkage Group LG07"/>
</dbReference>
<evidence type="ECO:0000256" key="4">
    <source>
        <dbReference type="ARBA" id="ARBA00022722"/>
    </source>
</evidence>
<evidence type="ECO:0000313" key="10">
    <source>
        <dbReference type="EMBL" id="KAJ8758540.1"/>
    </source>
</evidence>
<dbReference type="GO" id="GO:0016787">
    <property type="term" value="F:hydrolase activity"/>
    <property type="evidence" value="ECO:0007669"/>
    <property type="project" value="UniProtKB-KW"/>
</dbReference>
<keyword evidence="6" id="KW-0378">Hydrolase</keyword>
<dbReference type="GO" id="GO:0004518">
    <property type="term" value="F:nuclease activity"/>
    <property type="evidence" value="ECO:0007669"/>
    <property type="project" value="UniProtKB-KW"/>
</dbReference>
<keyword evidence="8" id="KW-0812">Transmembrane</keyword>
<organism evidence="10 11">
    <name type="scientific">Erythroxylum novogranatense</name>
    <dbReference type="NCBI Taxonomy" id="1862640"/>
    <lineage>
        <taxon>Eukaryota</taxon>
        <taxon>Viridiplantae</taxon>
        <taxon>Streptophyta</taxon>
        <taxon>Embryophyta</taxon>
        <taxon>Tracheophyta</taxon>
        <taxon>Spermatophyta</taxon>
        <taxon>Magnoliopsida</taxon>
        <taxon>eudicotyledons</taxon>
        <taxon>Gunneridae</taxon>
        <taxon>Pentapetalae</taxon>
        <taxon>rosids</taxon>
        <taxon>fabids</taxon>
        <taxon>Malpighiales</taxon>
        <taxon>Erythroxylaceae</taxon>
        <taxon>Erythroxylum</taxon>
    </lineage>
</organism>
<dbReference type="PANTHER" id="PTHR22930">
    <property type="match status" value="1"/>
</dbReference>
<dbReference type="InterPro" id="IPR027806">
    <property type="entry name" value="HARBI1_dom"/>
</dbReference>
<evidence type="ECO:0000256" key="5">
    <source>
        <dbReference type="ARBA" id="ARBA00022723"/>
    </source>
</evidence>